<evidence type="ECO:0000313" key="9">
    <source>
        <dbReference type="Proteomes" id="UP001527181"/>
    </source>
</evidence>
<keyword evidence="3" id="KW-0233">DNA recombination</keyword>
<feature type="region of interest" description="Disordered" evidence="6">
    <location>
        <begin position="556"/>
        <end position="579"/>
    </location>
</feature>
<dbReference type="Gene3D" id="3.40.50.1390">
    <property type="entry name" value="Resolvase, N-terminal catalytic domain"/>
    <property type="match status" value="1"/>
</dbReference>
<keyword evidence="1" id="KW-0229">DNA integration</keyword>
<reference evidence="8 9" key="1">
    <citation type="submission" date="2022-05" db="EMBL/GenBank/DDBJ databases">
        <title>Genome Sequencing of Bee-Associated Microbes.</title>
        <authorList>
            <person name="Dunlap C."/>
        </authorList>
    </citation>
    <scope>NUCLEOTIDE SEQUENCE [LARGE SCALE GENOMIC DNA]</scope>
    <source>
        <strain evidence="8 9">NRRL B-04010</strain>
    </source>
</reference>
<dbReference type="InterPro" id="IPR025827">
    <property type="entry name" value="Zn_ribbon_recom_dom"/>
</dbReference>
<dbReference type="InterPro" id="IPR011109">
    <property type="entry name" value="DNA_bind_recombinase_dom"/>
</dbReference>
<organism evidence="8 9">
    <name type="scientific">Paenibacillus alvei</name>
    <name type="common">Bacillus alvei</name>
    <dbReference type="NCBI Taxonomy" id="44250"/>
    <lineage>
        <taxon>Bacteria</taxon>
        <taxon>Bacillati</taxon>
        <taxon>Bacillota</taxon>
        <taxon>Bacilli</taxon>
        <taxon>Bacillales</taxon>
        <taxon>Paenibacillaceae</taxon>
        <taxon>Paenibacillus</taxon>
    </lineage>
</organism>
<dbReference type="InterPro" id="IPR038109">
    <property type="entry name" value="DNA_bind_recomb_sf"/>
</dbReference>
<dbReference type="InterPro" id="IPR036162">
    <property type="entry name" value="Resolvase-like_N_sf"/>
</dbReference>
<dbReference type="SUPFAM" id="SSF53041">
    <property type="entry name" value="Resolvase-like"/>
    <property type="match status" value="1"/>
</dbReference>
<keyword evidence="5" id="KW-0175">Coiled coil</keyword>
<proteinExistence type="predicted"/>
<dbReference type="Gene3D" id="3.90.1750.20">
    <property type="entry name" value="Putative Large Serine Recombinase, Chain B, Domain 2"/>
    <property type="match status" value="1"/>
</dbReference>
<evidence type="ECO:0000256" key="5">
    <source>
        <dbReference type="SAM" id="Coils"/>
    </source>
</evidence>
<dbReference type="SMART" id="SM00857">
    <property type="entry name" value="Resolvase"/>
    <property type="match status" value="1"/>
</dbReference>
<evidence type="ECO:0000259" key="7">
    <source>
        <dbReference type="PROSITE" id="PS51736"/>
    </source>
</evidence>
<dbReference type="RefSeq" id="WP_268641125.1">
    <property type="nucleotide sequence ID" value="NZ_JAMDNP010000041.1"/>
</dbReference>
<protein>
    <submittedName>
        <fullName evidence="8">Recombinase family protein</fullName>
    </submittedName>
</protein>
<feature type="domain" description="Resolvase/invertase-type recombinase catalytic" evidence="7">
    <location>
        <begin position="13"/>
        <end position="161"/>
    </location>
</feature>
<dbReference type="InterPro" id="IPR006118">
    <property type="entry name" value="Recombinase_CS"/>
</dbReference>
<evidence type="ECO:0000256" key="4">
    <source>
        <dbReference type="PROSITE-ProRule" id="PRU10137"/>
    </source>
</evidence>
<dbReference type="InterPro" id="IPR050639">
    <property type="entry name" value="SSR_resolvase"/>
</dbReference>
<keyword evidence="2" id="KW-0238">DNA-binding</keyword>
<evidence type="ECO:0000256" key="2">
    <source>
        <dbReference type="ARBA" id="ARBA00023125"/>
    </source>
</evidence>
<dbReference type="Pfam" id="PF13408">
    <property type="entry name" value="Zn_ribbon_recom"/>
    <property type="match status" value="1"/>
</dbReference>
<evidence type="ECO:0000256" key="1">
    <source>
        <dbReference type="ARBA" id="ARBA00022908"/>
    </source>
</evidence>
<evidence type="ECO:0000313" key="8">
    <source>
        <dbReference type="EMBL" id="MCY9762708.1"/>
    </source>
</evidence>
<gene>
    <name evidence="8" type="ORF">M5X12_19425</name>
</gene>
<evidence type="ECO:0000256" key="6">
    <source>
        <dbReference type="SAM" id="MobiDB-lite"/>
    </source>
</evidence>
<dbReference type="InterPro" id="IPR006119">
    <property type="entry name" value="Resolv_N"/>
</dbReference>
<dbReference type="EMBL" id="JAMDNP010000041">
    <property type="protein sequence ID" value="MCY9762708.1"/>
    <property type="molecule type" value="Genomic_DNA"/>
</dbReference>
<name>A0ABT4H184_PAEAL</name>
<dbReference type="PROSITE" id="PS00397">
    <property type="entry name" value="RECOMBINASES_1"/>
    <property type="match status" value="1"/>
</dbReference>
<dbReference type="PANTHER" id="PTHR30461">
    <property type="entry name" value="DNA-INVERTASE FROM LAMBDOID PROPHAGE"/>
    <property type="match status" value="1"/>
</dbReference>
<evidence type="ECO:0000256" key="3">
    <source>
        <dbReference type="ARBA" id="ARBA00023172"/>
    </source>
</evidence>
<dbReference type="PANTHER" id="PTHR30461:SF23">
    <property type="entry name" value="DNA RECOMBINASE-RELATED"/>
    <property type="match status" value="1"/>
</dbReference>
<keyword evidence="9" id="KW-1185">Reference proteome</keyword>
<accession>A0ABT4H184</accession>
<feature type="coiled-coil region" evidence="5">
    <location>
        <begin position="447"/>
        <end position="474"/>
    </location>
</feature>
<sequence>MFSDSFESLIGSEVVVYCRVSSEDQQERETIENQIEYGTNYCKLNKLTIKDWYTDDGITGTIHLRDRPEGQRLIEDARSGKIKTVLIYNMKRLGRVARITLDAIYELEKHGVMIKSMTELFDTSTPTGRFIITVLAGQAELDRDTTLETMWHGANRAARKGKWLGGIVPYGYKKNLDGYLEINSDPLPGKEEMSESSVIELMYHLCSIRKMTTVKIADYFNSLAIPPSYIKDNRSAKRGKRKEKTAGIWRPSRIGNMLKNSTYRGLHVYGKRSTKDRELIEREVPAIVSDEIWNLAQKVIEENQIESLKNSKRQYLLRGIVKCGCCGLTYHGTSYTSEGRKPSAFYVCNGKTSYRGPLQGKCRSRNIPAAWIEEMVWQQCVDFINNPGETIQELAETDNNTFPSIDNYTDEKELVIKSLMTKDNEKQNILELYRKNLITSSDVEIQLLKIAGEKKELENRAKDLTDLIERNALKEKQTNDIDSILSDLRKILKNDLTYEAKRAIVKLLVKKIVVHTHFDDGKKRNHSASVNTEFSFNVKVSDGTLVLVDMQVPPLTNADAHKGGSSNTKANCQARYSTA</sequence>
<comment type="caution">
    <text evidence="8">The sequence shown here is derived from an EMBL/GenBank/DDBJ whole genome shotgun (WGS) entry which is preliminary data.</text>
</comment>
<feature type="compositionally biased region" description="Polar residues" evidence="6">
    <location>
        <begin position="564"/>
        <end position="579"/>
    </location>
</feature>
<dbReference type="Pfam" id="PF07508">
    <property type="entry name" value="Recombinase"/>
    <property type="match status" value="1"/>
</dbReference>
<dbReference type="Pfam" id="PF00239">
    <property type="entry name" value="Resolvase"/>
    <property type="match status" value="1"/>
</dbReference>
<dbReference type="Proteomes" id="UP001527181">
    <property type="component" value="Unassembled WGS sequence"/>
</dbReference>
<dbReference type="PROSITE" id="PS51736">
    <property type="entry name" value="RECOMBINASES_3"/>
    <property type="match status" value="1"/>
</dbReference>
<dbReference type="CDD" id="cd00338">
    <property type="entry name" value="Ser_Recombinase"/>
    <property type="match status" value="1"/>
</dbReference>
<feature type="active site" description="O-(5'-phospho-DNA)-serine intermediate" evidence="4">
    <location>
        <position position="21"/>
    </location>
</feature>